<keyword evidence="5" id="KW-0560">Oxidoreductase</keyword>
<dbReference type="Pfam" id="PF07992">
    <property type="entry name" value="Pyr_redox_2"/>
    <property type="match status" value="1"/>
</dbReference>
<comment type="caution">
    <text evidence="7">The sequence shown here is derived from an EMBL/GenBank/DDBJ whole genome shotgun (WGS) entry which is preliminary data.</text>
</comment>
<evidence type="ECO:0000256" key="3">
    <source>
        <dbReference type="ARBA" id="ARBA00022630"/>
    </source>
</evidence>
<keyword evidence="4" id="KW-0274">FAD</keyword>
<evidence type="ECO:0000256" key="1">
    <source>
        <dbReference type="ARBA" id="ARBA00001974"/>
    </source>
</evidence>
<accession>A0A426U1R4</accession>
<evidence type="ECO:0000256" key="4">
    <source>
        <dbReference type="ARBA" id="ARBA00022827"/>
    </source>
</evidence>
<name>A0A426U1R4_9CHLR</name>
<dbReference type="PRINTS" id="PR00411">
    <property type="entry name" value="PNDRDTASEI"/>
</dbReference>
<dbReference type="GO" id="GO:0003955">
    <property type="term" value="F:NAD(P)H dehydrogenase (quinone) activity"/>
    <property type="evidence" value="ECO:0007669"/>
    <property type="project" value="TreeGrafter"/>
</dbReference>
<evidence type="ECO:0000256" key="2">
    <source>
        <dbReference type="ARBA" id="ARBA00005272"/>
    </source>
</evidence>
<evidence type="ECO:0000259" key="6">
    <source>
        <dbReference type="Pfam" id="PF07992"/>
    </source>
</evidence>
<dbReference type="Gene3D" id="3.50.50.100">
    <property type="match status" value="1"/>
</dbReference>
<dbReference type="InterPro" id="IPR036188">
    <property type="entry name" value="FAD/NAD-bd_sf"/>
</dbReference>
<sequence>MQIVILGAGYAGLRAAIDLDRLLRQRGRDDEVTLVDQHNYHQLVQVVHLAATAAIPDKKAIYDLAPLLSNSKVRLVQGRANLIDPLERRVVFADGNSLTYDRLAITLGAETAYVGVPGAREHTLPLHTFAHALRLRDHVIAQFAAAAKERDTKQQRILQTTAIVGGGYTGCQLAGELVTWADDLCRESGAPRAEVRVALIERTNYLLPQFGDWATQAAELVLDRQGVSVYRNTLVEAVEPQMLHIQGGRVLRAGSIVWAAGIAGPELLAQSGLAVEEHGRVMVDRYLRVQDQALIFAAGDCAAVPNSPDPGTVPATASYAMRQGAHLATTLLAEVEGRAPRPYEPLKLGELVSLGPHYAVGNPLGLPMTGYPALWMKKGVEQYYRSILEDGT</sequence>
<dbReference type="PANTHER" id="PTHR42913:SF3">
    <property type="entry name" value="64 KDA MITOCHONDRIAL NADH DEHYDROGENASE (EUROFUNG)"/>
    <property type="match status" value="1"/>
</dbReference>
<dbReference type="Proteomes" id="UP000280307">
    <property type="component" value="Unassembled WGS sequence"/>
</dbReference>
<dbReference type="PRINTS" id="PR00368">
    <property type="entry name" value="FADPNR"/>
</dbReference>
<comment type="similarity">
    <text evidence="2">Belongs to the NADH dehydrogenase family.</text>
</comment>
<gene>
    <name evidence="7" type="ORF">EI684_08905</name>
</gene>
<dbReference type="SUPFAM" id="SSF51905">
    <property type="entry name" value="FAD/NAD(P)-binding domain"/>
    <property type="match status" value="1"/>
</dbReference>
<reference evidence="7 8" key="1">
    <citation type="submission" date="2018-12" db="EMBL/GenBank/DDBJ databases">
        <title>Genome Sequence of Candidatus Viridilinea halotolerans isolated from saline sulfide-rich spring.</title>
        <authorList>
            <person name="Grouzdev D.S."/>
            <person name="Burganskaya E.I."/>
            <person name="Krutkina M.S."/>
            <person name="Sukhacheva M.V."/>
            <person name="Gorlenko V.M."/>
        </authorList>
    </citation>
    <scope>NUCLEOTIDE SEQUENCE [LARGE SCALE GENOMIC DNA]</scope>
    <source>
        <strain evidence="7">Chok-6</strain>
    </source>
</reference>
<organism evidence="7 8">
    <name type="scientific">Candidatus Viridilinea halotolerans</name>
    <dbReference type="NCBI Taxonomy" id="2491704"/>
    <lineage>
        <taxon>Bacteria</taxon>
        <taxon>Bacillati</taxon>
        <taxon>Chloroflexota</taxon>
        <taxon>Chloroflexia</taxon>
        <taxon>Chloroflexales</taxon>
        <taxon>Chloroflexineae</taxon>
        <taxon>Oscillochloridaceae</taxon>
        <taxon>Candidatus Viridilinea</taxon>
    </lineage>
</organism>
<dbReference type="InterPro" id="IPR023753">
    <property type="entry name" value="FAD/NAD-binding_dom"/>
</dbReference>
<dbReference type="GO" id="GO:0019646">
    <property type="term" value="P:aerobic electron transport chain"/>
    <property type="evidence" value="ECO:0007669"/>
    <property type="project" value="TreeGrafter"/>
</dbReference>
<keyword evidence="3" id="KW-0285">Flavoprotein</keyword>
<dbReference type="EMBL" id="RSAS01000345">
    <property type="protein sequence ID" value="RRR73335.1"/>
    <property type="molecule type" value="Genomic_DNA"/>
</dbReference>
<feature type="domain" description="FAD/NAD(P)-binding" evidence="6">
    <location>
        <begin position="1"/>
        <end position="324"/>
    </location>
</feature>
<comment type="cofactor">
    <cofactor evidence="1">
        <name>FAD</name>
        <dbReference type="ChEBI" id="CHEBI:57692"/>
    </cofactor>
</comment>
<dbReference type="InterPro" id="IPR051169">
    <property type="entry name" value="NADH-Q_oxidoreductase"/>
</dbReference>
<dbReference type="AlphaFoldDB" id="A0A426U1R4"/>
<evidence type="ECO:0000313" key="7">
    <source>
        <dbReference type="EMBL" id="RRR73335.1"/>
    </source>
</evidence>
<evidence type="ECO:0000256" key="5">
    <source>
        <dbReference type="ARBA" id="ARBA00023002"/>
    </source>
</evidence>
<evidence type="ECO:0000313" key="8">
    <source>
        <dbReference type="Proteomes" id="UP000280307"/>
    </source>
</evidence>
<dbReference type="PANTHER" id="PTHR42913">
    <property type="entry name" value="APOPTOSIS-INDUCING FACTOR 1"/>
    <property type="match status" value="1"/>
</dbReference>
<protein>
    <submittedName>
        <fullName evidence="7">NAD(P)/FAD-dependent oxidoreductase</fullName>
    </submittedName>
</protein>
<proteinExistence type="inferred from homology"/>